<sequence>MKMASPLSDGVFMEKQTTNSEASTPNSLNAIGELPTENAPMNEDNGSSRNSAHSPSTDEEPAMVEDAPARRKKRPINVDDEIPALKISVMSQDGKVLHFKIRHETRLVKLLLAFCYKKDKPYSSMRFLYDGKRISPRDTPKKLGMKDGDQIDAMTDQDGGGCKGCSAELCCTWDAH</sequence>
<evidence type="ECO:0000313" key="1">
    <source>
        <dbReference type="EMBL" id="KAI4317523.1"/>
    </source>
</evidence>
<proteinExistence type="predicted"/>
<gene>
    <name evidence="1" type="ORF">L6164_025385</name>
</gene>
<dbReference type="Proteomes" id="UP000828941">
    <property type="component" value="Chromosome 10"/>
</dbReference>
<name>A0ACB9M0S9_BAUVA</name>
<dbReference type="EMBL" id="CM039435">
    <property type="protein sequence ID" value="KAI4317523.1"/>
    <property type="molecule type" value="Genomic_DNA"/>
</dbReference>
<keyword evidence="2" id="KW-1185">Reference proteome</keyword>
<accession>A0ACB9M0S9</accession>
<reference evidence="1 2" key="1">
    <citation type="journal article" date="2022" name="DNA Res.">
        <title>Chromosomal-level genome assembly of the orchid tree Bauhinia variegata (Leguminosae; Cercidoideae) supports the allotetraploid origin hypothesis of Bauhinia.</title>
        <authorList>
            <person name="Zhong Y."/>
            <person name="Chen Y."/>
            <person name="Zheng D."/>
            <person name="Pang J."/>
            <person name="Liu Y."/>
            <person name="Luo S."/>
            <person name="Meng S."/>
            <person name="Qian L."/>
            <person name="Wei D."/>
            <person name="Dai S."/>
            <person name="Zhou R."/>
        </authorList>
    </citation>
    <scope>NUCLEOTIDE SEQUENCE [LARGE SCALE GENOMIC DNA]</scope>
    <source>
        <strain evidence="1">BV-YZ2020</strain>
    </source>
</reference>
<evidence type="ECO:0000313" key="2">
    <source>
        <dbReference type="Proteomes" id="UP000828941"/>
    </source>
</evidence>
<organism evidence="1 2">
    <name type="scientific">Bauhinia variegata</name>
    <name type="common">Purple orchid tree</name>
    <name type="synonym">Phanera variegata</name>
    <dbReference type="NCBI Taxonomy" id="167791"/>
    <lineage>
        <taxon>Eukaryota</taxon>
        <taxon>Viridiplantae</taxon>
        <taxon>Streptophyta</taxon>
        <taxon>Embryophyta</taxon>
        <taxon>Tracheophyta</taxon>
        <taxon>Spermatophyta</taxon>
        <taxon>Magnoliopsida</taxon>
        <taxon>eudicotyledons</taxon>
        <taxon>Gunneridae</taxon>
        <taxon>Pentapetalae</taxon>
        <taxon>rosids</taxon>
        <taxon>fabids</taxon>
        <taxon>Fabales</taxon>
        <taxon>Fabaceae</taxon>
        <taxon>Cercidoideae</taxon>
        <taxon>Cercideae</taxon>
        <taxon>Bauhiniinae</taxon>
        <taxon>Bauhinia</taxon>
    </lineage>
</organism>
<protein>
    <submittedName>
        <fullName evidence="1">Uncharacterized protein</fullName>
    </submittedName>
</protein>
<comment type="caution">
    <text evidence="1">The sequence shown here is derived from an EMBL/GenBank/DDBJ whole genome shotgun (WGS) entry which is preliminary data.</text>
</comment>